<organism evidence="1 2">
    <name type="scientific">Chaetomium tenue</name>
    <dbReference type="NCBI Taxonomy" id="1854479"/>
    <lineage>
        <taxon>Eukaryota</taxon>
        <taxon>Fungi</taxon>
        <taxon>Dikarya</taxon>
        <taxon>Ascomycota</taxon>
        <taxon>Pezizomycotina</taxon>
        <taxon>Sordariomycetes</taxon>
        <taxon>Sordariomycetidae</taxon>
        <taxon>Sordariales</taxon>
        <taxon>Chaetomiaceae</taxon>
        <taxon>Chaetomium</taxon>
    </lineage>
</organism>
<sequence>MACRRLTGGPVRIVLVLSAGVFTGLAEQTVKECVPSVTIRKRNGKRAHVSRAAQLEAKLEDLVTLLRHQATPTDKGPPPGDGAGNAATGTPTLSSRSTMSESEESTPHSAAHVILPVQQPDRGPGKDLQSLDPRGPPLGSAFQPPARDLLATPKEPPSMPSCIYQPNPFEAAEDLNTFRKYMLIFLPLVHLPVTVTSETLKESHPFLWFSIMTVTCKNSDRRLAMNEAARKFLAQKMVVDHEKSLDLLLGLIVIMGWAHYYLNKDKPILSVMASLAKSLVFDLSLNKLPSESYVSSCLKTPLHPPVKEKTLEEKRAVLACFLVTSQISHSIKRIDALAWTPHMDDCLQTLSQQREWEGDDLLVAQVKVQLIADQVTRAASQSADGIPPGYVRSALRTQLQTMRAQLPLHLQHNDTILSHIYYTELAIHEPAIAEPKPTFNPIMSGMNRYEAMEACLDAVRGWFDRHFSIPSYVYIGMTFAYWWNLAHCLLTLNRLSILDESAWNRRAVRDRIDLLATLDQVNAGFDEIAAQRRLDTGPTVDDDPFSKFSKMVRSMKANWAPELAATEGNAGSSAPTAAEAFIDNSAEGLSVPFFQPEDGETWMAGLSGLFDMNWDA</sequence>
<protein>
    <submittedName>
        <fullName evidence="1">Uncharacterized protein</fullName>
    </submittedName>
</protein>
<reference evidence="1 2" key="1">
    <citation type="journal article" date="2021" name="Nat. Commun.">
        <title>Genetic determinants of endophytism in the Arabidopsis root mycobiome.</title>
        <authorList>
            <person name="Mesny F."/>
            <person name="Miyauchi S."/>
            <person name="Thiergart T."/>
            <person name="Pickel B."/>
            <person name="Atanasova L."/>
            <person name="Karlsson M."/>
            <person name="Huettel B."/>
            <person name="Barry K.W."/>
            <person name="Haridas S."/>
            <person name="Chen C."/>
            <person name="Bauer D."/>
            <person name="Andreopoulos W."/>
            <person name="Pangilinan J."/>
            <person name="LaButti K."/>
            <person name="Riley R."/>
            <person name="Lipzen A."/>
            <person name="Clum A."/>
            <person name="Drula E."/>
            <person name="Henrissat B."/>
            <person name="Kohler A."/>
            <person name="Grigoriev I.V."/>
            <person name="Martin F.M."/>
            <person name="Hacquard S."/>
        </authorList>
    </citation>
    <scope>NUCLEOTIDE SEQUENCE [LARGE SCALE GENOMIC DNA]</scope>
    <source>
        <strain evidence="1 2">MPI-SDFR-AT-0079</strain>
    </source>
</reference>
<evidence type="ECO:0000313" key="2">
    <source>
        <dbReference type="Proteomes" id="UP000724584"/>
    </source>
</evidence>
<proteinExistence type="predicted"/>
<comment type="caution">
    <text evidence="1">The sequence shown here is derived from an EMBL/GenBank/DDBJ whole genome shotgun (WGS) entry which is preliminary data.</text>
</comment>
<evidence type="ECO:0000313" key="1">
    <source>
        <dbReference type="EMBL" id="KAH6617163.1"/>
    </source>
</evidence>
<accession>A0ACB7NYY1</accession>
<name>A0ACB7NYY1_9PEZI</name>
<gene>
    <name evidence="1" type="ORF">F5144DRAFT_498850</name>
</gene>
<dbReference type="Proteomes" id="UP000724584">
    <property type="component" value="Unassembled WGS sequence"/>
</dbReference>
<dbReference type="EMBL" id="JAGIZQ010000007">
    <property type="protein sequence ID" value="KAH6617163.1"/>
    <property type="molecule type" value="Genomic_DNA"/>
</dbReference>
<keyword evidence="2" id="KW-1185">Reference proteome</keyword>